<evidence type="ECO:0000256" key="3">
    <source>
        <dbReference type="ARBA" id="ARBA00006433"/>
    </source>
</evidence>
<keyword evidence="6 10" id="KW-0812">Transmembrane</keyword>
<dbReference type="GO" id="GO:0005886">
    <property type="term" value="C:plasma membrane"/>
    <property type="evidence" value="ECO:0007669"/>
    <property type="project" value="UniProtKB-SubCell"/>
</dbReference>
<evidence type="ECO:0000256" key="1">
    <source>
        <dbReference type="ARBA" id="ARBA00004084"/>
    </source>
</evidence>
<accession>A0A2T4PYJ0</accession>
<dbReference type="Pfam" id="PF02040">
    <property type="entry name" value="ArsB"/>
    <property type="match status" value="1"/>
</dbReference>
<dbReference type="PRINTS" id="PR00758">
    <property type="entry name" value="ARSENICPUMP"/>
</dbReference>
<dbReference type="InterPro" id="IPR000802">
    <property type="entry name" value="Arsenical_pump_ArsB"/>
</dbReference>
<dbReference type="CDD" id="cd01118">
    <property type="entry name" value="ArsB_permease"/>
    <property type="match status" value="1"/>
</dbReference>
<dbReference type="PANTHER" id="PTHR43302:SF5">
    <property type="entry name" value="TRANSPORTER ARSB-RELATED"/>
    <property type="match status" value="1"/>
</dbReference>
<dbReference type="STRING" id="1194526.A284_02155"/>
<comment type="function">
    <text evidence="1 10">Involved in arsenical resistance. Thought to form the channel of an arsenite pump.</text>
</comment>
<dbReference type="GO" id="GO:0015105">
    <property type="term" value="F:arsenite transmembrane transporter activity"/>
    <property type="evidence" value="ECO:0007669"/>
    <property type="project" value="InterPro"/>
</dbReference>
<proteinExistence type="inferred from homology"/>
<protein>
    <recommendedName>
        <fullName evidence="4 10">Arsenical pump membrane protein</fullName>
    </recommendedName>
</protein>
<dbReference type="NCBIfam" id="NF011980">
    <property type="entry name" value="PRK15445.1"/>
    <property type="match status" value="1"/>
</dbReference>
<feature type="transmembrane region" description="Helical" evidence="10">
    <location>
        <begin position="407"/>
        <end position="428"/>
    </location>
</feature>
<keyword evidence="5" id="KW-1003">Cell membrane</keyword>
<keyword evidence="8 10" id="KW-1133">Transmembrane helix</keyword>
<organism evidence="11 12">
    <name type="scientific">Staphylococcus warneri</name>
    <dbReference type="NCBI Taxonomy" id="1292"/>
    <lineage>
        <taxon>Bacteria</taxon>
        <taxon>Bacillati</taxon>
        <taxon>Bacillota</taxon>
        <taxon>Bacilli</taxon>
        <taxon>Bacillales</taxon>
        <taxon>Staphylococcaceae</taxon>
        <taxon>Staphylococcus</taxon>
    </lineage>
</organism>
<evidence type="ECO:0000256" key="10">
    <source>
        <dbReference type="RuleBase" id="RU004993"/>
    </source>
</evidence>
<feature type="transmembrane region" description="Helical" evidence="10">
    <location>
        <begin position="53"/>
        <end position="71"/>
    </location>
</feature>
<feature type="transmembrane region" description="Helical" evidence="10">
    <location>
        <begin position="247"/>
        <end position="264"/>
    </location>
</feature>
<evidence type="ECO:0000256" key="8">
    <source>
        <dbReference type="ARBA" id="ARBA00022989"/>
    </source>
</evidence>
<reference evidence="11 12" key="1">
    <citation type="journal article" date="2016" name="Front. Microbiol.">
        <title>Comprehensive Phylogenetic Analysis of Bovine Non-aureus Staphylococci Species Based on Whole-Genome Sequencing.</title>
        <authorList>
            <person name="Naushad S."/>
            <person name="Barkema H.W."/>
            <person name="Luby C."/>
            <person name="Condas L.A."/>
            <person name="Nobrega D.B."/>
            <person name="Carson D.A."/>
            <person name="De Buck J."/>
        </authorList>
    </citation>
    <scope>NUCLEOTIDE SEQUENCE [LARGE SCALE GENOMIC DNA]</scope>
    <source>
        <strain evidence="11 12">SNUC 2993</strain>
    </source>
</reference>
<feature type="transmembrane region" description="Helical" evidence="10">
    <location>
        <begin position="91"/>
        <end position="124"/>
    </location>
</feature>
<evidence type="ECO:0000256" key="9">
    <source>
        <dbReference type="ARBA" id="ARBA00023136"/>
    </source>
</evidence>
<name>A0A2T4PYJ0_STAWA</name>
<evidence type="ECO:0000256" key="7">
    <source>
        <dbReference type="ARBA" id="ARBA00022849"/>
    </source>
</evidence>
<comment type="subcellular location">
    <subcellularLocation>
        <location evidence="2 10">Cell membrane</location>
        <topology evidence="2 10">Multi-pass membrane protein</topology>
    </subcellularLocation>
</comment>
<keyword evidence="9 10" id="KW-0472">Membrane</keyword>
<feature type="transmembrane region" description="Helical" evidence="10">
    <location>
        <begin position="136"/>
        <end position="161"/>
    </location>
</feature>
<comment type="similarity">
    <text evidence="3 10">Belongs to the ArsB family.</text>
</comment>
<dbReference type="NCBIfam" id="TIGR00935">
    <property type="entry name" value="2a45"/>
    <property type="match status" value="1"/>
</dbReference>
<dbReference type="PANTHER" id="PTHR43302">
    <property type="entry name" value="TRANSPORTER ARSB-RELATED"/>
    <property type="match status" value="1"/>
</dbReference>
<feature type="transmembrane region" description="Helical" evidence="10">
    <location>
        <begin position="284"/>
        <end position="307"/>
    </location>
</feature>
<feature type="transmembrane region" description="Helical" evidence="10">
    <location>
        <begin position="313"/>
        <end position="332"/>
    </location>
</feature>
<gene>
    <name evidence="11" type="ORF">BU085_10165</name>
</gene>
<evidence type="ECO:0000256" key="4">
    <source>
        <dbReference type="ARBA" id="ARBA00016646"/>
    </source>
</evidence>
<dbReference type="Proteomes" id="UP000240717">
    <property type="component" value="Unassembled WGS sequence"/>
</dbReference>
<evidence type="ECO:0000313" key="11">
    <source>
        <dbReference type="EMBL" id="PTI50117.1"/>
    </source>
</evidence>
<evidence type="ECO:0000313" key="12">
    <source>
        <dbReference type="Proteomes" id="UP000240717"/>
    </source>
</evidence>
<keyword evidence="7 10" id="KW-0059">Arsenical resistance</keyword>
<comment type="caution">
    <text evidence="11">The sequence shown here is derived from an EMBL/GenBank/DDBJ whole genome shotgun (WGS) entry which is preliminary data.</text>
</comment>
<feature type="transmembrane region" description="Helical" evidence="10">
    <location>
        <begin position="224"/>
        <end position="241"/>
    </location>
</feature>
<sequence>MTTLAIVIFLITLVFVIWQPKGLDIGITAVIGAIIAIITGVVSLSDVVEVTQIVWNATLTFVAIILISLILDQIGFFEWAALHMVRASKGNGLIMFVLIMILGAIVAAFFANDGAALILTPIVLAMVRHLGFNEKMVFPFIIASGFIADTTSLPMIISNLVNIVSADYFGIGFGEYMSRMIIPNLFSLIASIVVLWIYFRKSIPKRVDTTHINHPSSALKDLRLFRISWIVLVVLMIGYFVSEWLQIPVSLIAGAIAIIFILLARQSKAVHTKQVIKGAPWNIVIFSIGMYLVVFGLKNAGITTILADTLSHISVHGLFASIMSMGFISAILSSMMNNMPTVLIDAIAIGQSGVSHSLKEGMIYSNVIGSDLGPKITPIGSLATLLWLHVLAQKGVKISWGTYFKTGIVITIPVLFFTLLGLYLTLIIF</sequence>
<evidence type="ECO:0000256" key="2">
    <source>
        <dbReference type="ARBA" id="ARBA00004651"/>
    </source>
</evidence>
<feature type="transmembrane region" description="Helical" evidence="10">
    <location>
        <begin position="26"/>
        <end position="44"/>
    </location>
</feature>
<feature type="transmembrane region" description="Helical" evidence="10">
    <location>
        <begin position="181"/>
        <end position="199"/>
    </location>
</feature>
<dbReference type="NCBIfam" id="NF033877">
    <property type="entry name" value="arsB_Sta_pI258"/>
    <property type="match status" value="1"/>
</dbReference>
<dbReference type="EMBL" id="PZEV01000038">
    <property type="protein sequence ID" value="PTI50117.1"/>
    <property type="molecule type" value="Genomic_DNA"/>
</dbReference>
<keyword evidence="10" id="KW-0813">Transport</keyword>
<dbReference type="AlphaFoldDB" id="A0A2T4PYJ0"/>
<dbReference type="GO" id="GO:0046685">
    <property type="term" value="P:response to arsenic-containing substance"/>
    <property type="evidence" value="ECO:0007669"/>
    <property type="project" value="UniProtKB-KW"/>
</dbReference>
<evidence type="ECO:0000256" key="5">
    <source>
        <dbReference type="ARBA" id="ARBA00022475"/>
    </source>
</evidence>
<comment type="caution">
    <text evidence="10">Lacks conserved residue(s) required for the propagation of feature annotation.</text>
</comment>
<evidence type="ECO:0000256" key="6">
    <source>
        <dbReference type="ARBA" id="ARBA00022692"/>
    </source>
</evidence>